<comment type="similarity">
    <text evidence="2">Belongs to the metallo-dependent hydrolases superfamily. Adenosine and AMP deaminases family.</text>
</comment>
<evidence type="ECO:0000256" key="1">
    <source>
        <dbReference type="ARBA" id="ARBA00001947"/>
    </source>
</evidence>
<dbReference type="GeneID" id="25264600"/>
<dbReference type="PROSITE" id="PS50012">
    <property type="entry name" value="RCC1_3"/>
    <property type="match status" value="3"/>
</dbReference>
<organism evidence="10 11">
    <name type="scientific">Tilletiaria anomala (strain ATCC 24038 / CBS 436.72 / UBC 951)</name>
    <dbReference type="NCBI Taxonomy" id="1037660"/>
    <lineage>
        <taxon>Eukaryota</taxon>
        <taxon>Fungi</taxon>
        <taxon>Dikarya</taxon>
        <taxon>Basidiomycota</taxon>
        <taxon>Ustilaginomycotina</taxon>
        <taxon>Exobasidiomycetes</taxon>
        <taxon>Georgefischeriales</taxon>
        <taxon>Tilletiariaceae</taxon>
        <taxon>Tilletiaria</taxon>
    </lineage>
</organism>
<dbReference type="PANTHER" id="PTHR11409">
    <property type="entry name" value="ADENOSINE DEAMINASE"/>
    <property type="match status" value="1"/>
</dbReference>
<keyword evidence="5" id="KW-0862">Zinc</keyword>
<comment type="cofactor">
    <cofactor evidence="1">
        <name>Zn(2+)</name>
        <dbReference type="ChEBI" id="CHEBI:29105"/>
    </cofactor>
</comment>
<name>A0A066VSF5_TILAU</name>
<comment type="catalytic activity">
    <reaction evidence="7">
        <text>N(6)-methyl-AMP + H2O + H(+) = IMP + methylamine</text>
        <dbReference type="Rhea" id="RHEA:16001"/>
        <dbReference type="ChEBI" id="CHEBI:15377"/>
        <dbReference type="ChEBI" id="CHEBI:15378"/>
        <dbReference type="ChEBI" id="CHEBI:58053"/>
        <dbReference type="ChEBI" id="CHEBI:59338"/>
        <dbReference type="ChEBI" id="CHEBI:144842"/>
    </reaction>
    <physiologicalReaction direction="left-to-right" evidence="7">
        <dbReference type="Rhea" id="RHEA:16002"/>
    </physiologicalReaction>
</comment>
<keyword evidence="4 10" id="KW-0378">Hydrolase</keyword>
<keyword evidence="11" id="KW-1185">Reference proteome</keyword>
<dbReference type="InParanoid" id="A0A066VSF5"/>
<dbReference type="HOGENOM" id="CLU_342000_0_0_1"/>
<dbReference type="Pfam" id="PF00415">
    <property type="entry name" value="RCC1"/>
    <property type="match status" value="1"/>
</dbReference>
<evidence type="ECO:0000313" key="11">
    <source>
        <dbReference type="Proteomes" id="UP000027361"/>
    </source>
</evidence>
<sequence length="829" mass="90396">MAAGSNGRHLLLACGSNAAGQLGLGHCSDAHRLARCRLSRGRDDAENRHDGDDSEHFPPEGWKVQQLASGANHTIALLASSRDPQLKDLWFAGNTSLGQCGPPNINDACKHNFDEGSSAFFKVNWRQWLVEAGHGAAQADTYRPNFVGCGWNSTFIIFVHLREETDDLIVSLGSENDFNELGCGQTGAASRSVLTNTIRFLPIRAAILPELADNSEAFCLRIHSLVSGLRHALCHVSYVKSGGTQTCHKVIGWGAARHGQLSLASPQQDGGSRGASADKPKVQWLPKSILTLCTDGTESISISVAAGKRHSAVLIKRGGKHKLYLCGTAAKEAGDRVAESSILDVSCCWDTTVLLLSKGDGRRVLATGANSKGQLGNGTFNATGLDDALLPVDAITEHIACGSEHVVALLTERNHSRRRVVAWGWNEHGNLGQGDEEDRSLPQPILHDEEGQVTDVWAGCATTFLQVQLNQGDQSDEETVKACRTLPKVELHAHLNGSIRRSTLAELAKAAGLDDKAAHIANNDARTLSQMFAVFDVIHKSVRGKTNIMRVAREVLEDMEADSVAYVEIRTTPKAQPDHGLTEEDYCHAVLEGMEDYASSRARSKKRTVARLLLSIDRRAGRVAAKRCVELALQFRRRGVVGIDLSGDPSKGEWDEWKEALTTAKAAGLRVTLHAGELPDRDQEMQEMLDFRPDRFGHVCFISAENEQRLQELNIPVELCLTSNILSRSVARYDLHHCQSYLQRWQLGREGGGPILTSGPPSRPRFSVCTDDSAVFGSSLSEEYLIIKKTWPVLGMDDFRQFNLMALEDSFIEDGPDKAALLGRLLASA</sequence>
<dbReference type="FunCoup" id="A0A066VSF5">
    <property type="interactions" value="29"/>
</dbReference>
<dbReference type="InterPro" id="IPR009091">
    <property type="entry name" value="RCC1/BLIP-II"/>
</dbReference>
<evidence type="ECO:0000313" key="10">
    <source>
        <dbReference type="EMBL" id="KDN44371.1"/>
    </source>
</evidence>
<evidence type="ECO:0000256" key="7">
    <source>
        <dbReference type="ARBA" id="ARBA00048787"/>
    </source>
</evidence>
<dbReference type="OrthoDB" id="272271at2759"/>
<dbReference type="InterPro" id="IPR001365">
    <property type="entry name" value="A_deaminase_dom"/>
</dbReference>
<evidence type="ECO:0000256" key="6">
    <source>
        <dbReference type="ARBA" id="ARBA00023080"/>
    </source>
</evidence>
<dbReference type="SUPFAM" id="SSF50985">
    <property type="entry name" value="RCC1/BLIP-II"/>
    <property type="match status" value="1"/>
</dbReference>
<gene>
    <name evidence="10" type="ORF">K437DRAFT_257074</name>
</gene>
<accession>A0A066VSF5</accession>
<dbReference type="GO" id="GO:0046872">
    <property type="term" value="F:metal ion binding"/>
    <property type="evidence" value="ECO:0007669"/>
    <property type="project" value="UniProtKB-KW"/>
</dbReference>
<proteinExistence type="inferred from homology"/>
<keyword evidence="6" id="KW-0546">Nucleotide metabolism</keyword>
<evidence type="ECO:0000256" key="3">
    <source>
        <dbReference type="ARBA" id="ARBA00022723"/>
    </source>
</evidence>
<dbReference type="Gene3D" id="3.20.20.140">
    <property type="entry name" value="Metal-dependent hydrolases"/>
    <property type="match status" value="1"/>
</dbReference>
<dbReference type="STRING" id="1037660.A0A066VSF5"/>
<dbReference type="RefSeq" id="XP_013242741.1">
    <property type="nucleotide sequence ID" value="XM_013387287.1"/>
</dbReference>
<evidence type="ECO:0000256" key="5">
    <source>
        <dbReference type="ARBA" id="ARBA00022833"/>
    </source>
</evidence>
<evidence type="ECO:0000259" key="9">
    <source>
        <dbReference type="Pfam" id="PF00962"/>
    </source>
</evidence>
<feature type="repeat" description="RCC1" evidence="8">
    <location>
        <begin position="362"/>
        <end position="412"/>
    </location>
</feature>
<feature type="repeat" description="RCC1" evidence="8">
    <location>
        <begin position="248"/>
        <end position="317"/>
    </location>
</feature>
<evidence type="ECO:0000256" key="2">
    <source>
        <dbReference type="ARBA" id="ARBA00006676"/>
    </source>
</evidence>
<reference evidence="10 11" key="1">
    <citation type="submission" date="2014-05" db="EMBL/GenBank/DDBJ databases">
        <title>Draft genome sequence of a rare smut relative, Tilletiaria anomala UBC 951.</title>
        <authorList>
            <consortium name="DOE Joint Genome Institute"/>
            <person name="Toome M."/>
            <person name="Kuo A."/>
            <person name="Henrissat B."/>
            <person name="Lipzen A."/>
            <person name="Tritt A."/>
            <person name="Yoshinaga Y."/>
            <person name="Zane M."/>
            <person name="Barry K."/>
            <person name="Grigoriev I.V."/>
            <person name="Spatafora J.W."/>
            <person name="Aimea M.C."/>
        </authorList>
    </citation>
    <scope>NUCLEOTIDE SEQUENCE [LARGE SCALE GENOMIC DNA]</scope>
    <source>
        <strain evidence="10 11">UBC 951</strain>
    </source>
</reference>
<dbReference type="GO" id="GO:0004000">
    <property type="term" value="F:adenosine deaminase activity"/>
    <property type="evidence" value="ECO:0007669"/>
    <property type="project" value="TreeGrafter"/>
</dbReference>
<evidence type="ECO:0000256" key="8">
    <source>
        <dbReference type="PROSITE-ProRule" id="PRU00235"/>
    </source>
</evidence>
<feature type="domain" description="Adenosine deaminase" evidence="9">
    <location>
        <begin position="487"/>
        <end position="741"/>
    </location>
</feature>
<dbReference type="Pfam" id="PF00962">
    <property type="entry name" value="A_deaminase"/>
    <property type="match status" value="1"/>
</dbReference>
<protein>
    <submittedName>
        <fullName evidence="10">Metallo-dependent hydrolase</fullName>
    </submittedName>
</protein>
<dbReference type="PANTHER" id="PTHR11409:SF42">
    <property type="entry name" value="ADENOSINE DEAMINASE-LIKE PROTEIN"/>
    <property type="match status" value="1"/>
</dbReference>
<dbReference type="InterPro" id="IPR006330">
    <property type="entry name" value="Ado/ade_deaminase"/>
</dbReference>
<dbReference type="GO" id="GO:0006154">
    <property type="term" value="P:adenosine catabolic process"/>
    <property type="evidence" value="ECO:0007669"/>
    <property type="project" value="TreeGrafter"/>
</dbReference>
<dbReference type="EMBL" id="JMSN01000052">
    <property type="protein sequence ID" value="KDN44371.1"/>
    <property type="molecule type" value="Genomic_DNA"/>
</dbReference>
<dbReference type="GO" id="GO:0046103">
    <property type="term" value="P:inosine biosynthetic process"/>
    <property type="evidence" value="ECO:0007669"/>
    <property type="project" value="TreeGrafter"/>
</dbReference>
<evidence type="ECO:0000256" key="4">
    <source>
        <dbReference type="ARBA" id="ARBA00022801"/>
    </source>
</evidence>
<feature type="repeat" description="RCC1" evidence="8">
    <location>
        <begin position="418"/>
        <end position="469"/>
    </location>
</feature>
<dbReference type="InterPro" id="IPR032466">
    <property type="entry name" value="Metal_Hydrolase"/>
</dbReference>
<dbReference type="Proteomes" id="UP000027361">
    <property type="component" value="Unassembled WGS sequence"/>
</dbReference>
<dbReference type="GO" id="GO:0009117">
    <property type="term" value="P:nucleotide metabolic process"/>
    <property type="evidence" value="ECO:0007669"/>
    <property type="project" value="UniProtKB-KW"/>
</dbReference>
<comment type="caution">
    <text evidence="10">The sequence shown here is derived from an EMBL/GenBank/DDBJ whole genome shotgun (WGS) entry which is preliminary data.</text>
</comment>
<dbReference type="SUPFAM" id="SSF51556">
    <property type="entry name" value="Metallo-dependent hydrolases"/>
    <property type="match status" value="1"/>
</dbReference>
<dbReference type="Gene3D" id="2.130.10.30">
    <property type="entry name" value="Regulator of chromosome condensation 1/beta-lactamase-inhibitor protein II"/>
    <property type="match status" value="1"/>
</dbReference>
<dbReference type="InterPro" id="IPR000408">
    <property type="entry name" value="Reg_chr_condens"/>
</dbReference>
<keyword evidence="3" id="KW-0479">Metal-binding</keyword>
<dbReference type="AlphaFoldDB" id="A0A066VSF5"/>